<accession>A0ABU0TN10</accession>
<keyword evidence="1" id="KW-1133">Transmembrane helix</keyword>
<name>A0ABU0TN10_9FLAO</name>
<keyword evidence="3" id="KW-1185">Reference proteome</keyword>
<evidence type="ECO:0000256" key="1">
    <source>
        <dbReference type="SAM" id="Phobius"/>
    </source>
</evidence>
<feature type="transmembrane region" description="Helical" evidence="1">
    <location>
        <begin position="7"/>
        <end position="31"/>
    </location>
</feature>
<organism evidence="2 3">
    <name type="scientific">Chryseobacterium camelliae</name>
    <dbReference type="NCBI Taxonomy" id="1265445"/>
    <lineage>
        <taxon>Bacteria</taxon>
        <taxon>Pseudomonadati</taxon>
        <taxon>Bacteroidota</taxon>
        <taxon>Flavobacteriia</taxon>
        <taxon>Flavobacteriales</taxon>
        <taxon>Weeksellaceae</taxon>
        <taxon>Chryseobacterium group</taxon>
        <taxon>Chryseobacterium</taxon>
    </lineage>
</organism>
<keyword evidence="1" id="KW-0812">Transmembrane</keyword>
<dbReference type="Proteomes" id="UP001225072">
    <property type="component" value="Unassembled WGS sequence"/>
</dbReference>
<evidence type="ECO:0000313" key="3">
    <source>
        <dbReference type="Proteomes" id="UP001225072"/>
    </source>
</evidence>
<sequence length="137" mass="15944">MVKLYRNFCIFASVKLFHIIAIVFCLGIFLVPKDTLYLENMHETCCKQKDSGMDCCKKDKQNIHHSEHQNSKQKSSSCDDSCCSTCAVCYTFIETPFSVNQKLELSYYKSNKNLQFQYSDPYLSDRLKEIWQPPKLG</sequence>
<evidence type="ECO:0000313" key="2">
    <source>
        <dbReference type="EMBL" id="MDQ1098445.1"/>
    </source>
</evidence>
<reference evidence="2 3" key="1">
    <citation type="submission" date="2023-07" db="EMBL/GenBank/DDBJ databases">
        <title>Functional and genomic diversity of the sorghum phyllosphere microbiome.</title>
        <authorList>
            <person name="Shade A."/>
        </authorList>
    </citation>
    <scope>NUCLEOTIDE SEQUENCE [LARGE SCALE GENOMIC DNA]</scope>
    <source>
        <strain evidence="2 3">SORGH_AS_1064</strain>
    </source>
</reference>
<gene>
    <name evidence="2" type="ORF">QE404_003592</name>
</gene>
<keyword evidence="1" id="KW-0472">Membrane</keyword>
<comment type="caution">
    <text evidence="2">The sequence shown here is derived from an EMBL/GenBank/DDBJ whole genome shotgun (WGS) entry which is preliminary data.</text>
</comment>
<dbReference type="EMBL" id="JAUTAL010000001">
    <property type="protein sequence ID" value="MDQ1098445.1"/>
    <property type="molecule type" value="Genomic_DNA"/>
</dbReference>
<proteinExistence type="predicted"/>
<protein>
    <submittedName>
        <fullName evidence="2">Uncharacterized protein</fullName>
    </submittedName>
</protein>